<sequence>MTQNFYSWEDAINKINFRTSSKDDLLNILLFIPMKDIHDRWSNNFSKAVGLVSRNMEIFSQTQVIFQNFLFLCEKGIDTNNEDTFVHGMLHDLLNEIFRDPTFELIWANSERFVSKNCHTSTSEEILFDEIKPKDSTSLLVGKDLIKLSNFQSGALDELIKHMEIRLV</sequence>
<gene>
    <name evidence="1" type="ORF">GLOINDRAFT_90987</name>
</gene>
<accession>U9V607</accession>
<dbReference type="HOGENOM" id="CLU_1587358_0_0_1"/>
<name>U9V607_RHIID</name>
<dbReference type="VEuPathDB" id="FungiDB:RhiirFUN_008279"/>
<dbReference type="AlphaFoldDB" id="U9V607"/>
<proteinExistence type="predicted"/>
<reference evidence="1" key="1">
    <citation type="submission" date="2013-07" db="EMBL/GenBank/DDBJ databases">
        <title>The genome of an arbuscular mycorrhizal fungus provides insights into the evolution of the oldest plant symbiosis.</title>
        <authorList>
            <consortium name="DOE Joint Genome Institute"/>
            <person name="Tisserant E."/>
            <person name="Malbreil M."/>
            <person name="Kuo A."/>
            <person name="Kohler A."/>
            <person name="Symeonidi A."/>
            <person name="Balestrini R."/>
            <person name="Charron P."/>
            <person name="Duensing N."/>
            <person name="Frei-dit-Frey N."/>
            <person name="Gianinazzi-Pearson V."/>
            <person name="Gilbert B."/>
            <person name="Handa Y."/>
            <person name="Hijri M."/>
            <person name="Kaul R."/>
            <person name="Kawaguchi M."/>
            <person name="Krajinski F."/>
            <person name="Lammers P."/>
            <person name="Lapierre D."/>
            <person name="Masclaux F.G."/>
            <person name="Murat C."/>
            <person name="Morin E."/>
            <person name="Ndikumana S."/>
            <person name="Pagni M."/>
            <person name="Petitpierre D."/>
            <person name="Requena N."/>
            <person name="Rosikiewicz P."/>
            <person name="Riley R."/>
            <person name="Saito K."/>
            <person name="San Clemente H."/>
            <person name="Shapiro H."/>
            <person name="van Tuinen D."/>
            <person name="Becard G."/>
            <person name="Bonfante P."/>
            <person name="Paszkowski U."/>
            <person name="Shachar-Hill Y."/>
            <person name="Young J.P."/>
            <person name="Sanders I.R."/>
            <person name="Henrissat B."/>
            <person name="Rensing S.A."/>
            <person name="Grigoriev I.V."/>
            <person name="Corradi N."/>
            <person name="Roux C."/>
            <person name="Martin F."/>
        </authorList>
    </citation>
    <scope>NUCLEOTIDE SEQUENCE</scope>
    <source>
        <strain evidence="1">DAOM 197198</strain>
    </source>
</reference>
<evidence type="ECO:0000313" key="1">
    <source>
        <dbReference type="EMBL" id="ESA23351.1"/>
    </source>
</evidence>
<organism evidence="1">
    <name type="scientific">Rhizophagus irregularis (strain DAOM 181602 / DAOM 197198 / MUCL 43194)</name>
    <name type="common">Arbuscular mycorrhizal fungus</name>
    <name type="synonym">Glomus intraradices</name>
    <dbReference type="NCBI Taxonomy" id="747089"/>
    <lineage>
        <taxon>Eukaryota</taxon>
        <taxon>Fungi</taxon>
        <taxon>Fungi incertae sedis</taxon>
        <taxon>Mucoromycota</taxon>
        <taxon>Glomeromycotina</taxon>
        <taxon>Glomeromycetes</taxon>
        <taxon>Glomerales</taxon>
        <taxon>Glomeraceae</taxon>
        <taxon>Rhizophagus</taxon>
    </lineage>
</organism>
<dbReference type="EMBL" id="KI274838">
    <property type="protein sequence ID" value="ESA23351.1"/>
    <property type="molecule type" value="Genomic_DNA"/>
</dbReference>
<protein>
    <submittedName>
        <fullName evidence="1">Uncharacterized protein</fullName>
    </submittedName>
</protein>